<feature type="transmembrane region" description="Helical" evidence="2">
    <location>
        <begin position="890"/>
        <end position="912"/>
    </location>
</feature>
<feature type="compositionally biased region" description="Acidic residues" evidence="1">
    <location>
        <begin position="551"/>
        <end position="560"/>
    </location>
</feature>
<name>A0AAD9JTR4_9ANNE</name>
<feature type="transmembrane region" description="Helical" evidence="2">
    <location>
        <begin position="413"/>
        <end position="432"/>
    </location>
</feature>
<dbReference type="EMBL" id="JAODUP010000156">
    <property type="protein sequence ID" value="KAK2159244.1"/>
    <property type="molecule type" value="Genomic_DNA"/>
</dbReference>
<feature type="transmembrane region" description="Helical" evidence="2">
    <location>
        <begin position="765"/>
        <end position="786"/>
    </location>
</feature>
<evidence type="ECO:0000256" key="2">
    <source>
        <dbReference type="SAM" id="Phobius"/>
    </source>
</evidence>
<sequence length="969" mass="108171">MNIFESALRVYLFREALGMDILRRTLRPDVDYNVTVRVGDSVFEHNERAITVQGLAGVQTITVEDTRFLSNIAMHAGAGILLLTGKDLVIRRCTFDGNSAGNPRFADVLLHNQLVVISGEEANVHSKCCKGAVRLIGKGGAIRVQHGSATLENSTFRNNTARIAGGTIFVDRGSKLLVKSSHFSNADDRKFASQQGEIVYSNGQVNVDGGVFNIVSATSHISLFQHSGDRWSIEVYDISLRCPVGFRIRVTNTTSYRVVDTLGLKRSYMLDQLSYFCESCDRYKYSTDFGVMTYTLQYGVLDYFALMINEQHPEVSKEEQYYLHDIICKSCPYGGTCENRIRALPNFWGYQVGSAVTFQLCPKGYCCANPTACVSFSTCAPHRRGTLCGVCQHGYSEALFSPKCVPDGTCGPIWIWPFAFGTGILYFLFLLFQKDIREFIFSGDLNTALKSVLRTKQEEPTPDIEDEERDSMMKMEVFASQPDLPVNANDNCPSSGGFPPAERRRENGEVVVMADDDFDGDVNGEQKKSSAGIGDDVSDKRGPDGVRVGNEDSEMDDGEPTPEPPKTDIGAIMLIMVMYYFQDAMLFNIKTITDKPETRFWSQLKTVLLGLFKFRLEVTQFVDNVCLLPGLTASQKLLAKTLMVPFVLLNFVIIFALHACVTGAMKASRQELAPPGEQPKRETFTTRISTGFMLALMFMYQQLATAAFQLLNCVVVGERNVLFLEGTITCYQDWQYGVIAYAVFGIIPFFFALMIGPGMLKERRISVGIFFCACVFPLPFFVYWIGRRAAPRCPDRSPAGGAKNDPETNSTESEAAVLKVLQGPFRELECRYTGPVCWAGVLVFRRLMLILFYTFINNSLIRIICMLCFSFLILIVHVHVQPYRDPRVNIAGSVSISALMIVGGINLIRASFEVAEYIPQGPNELLVSAMKESENVLMLWIPLITMTIIIVVCIYKILGVFWSKCTYCR</sequence>
<organism evidence="3 4">
    <name type="scientific">Paralvinella palmiformis</name>
    <dbReference type="NCBI Taxonomy" id="53620"/>
    <lineage>
        <taxon>Eukaryota</taxon>
        <taxon>Metazoa</taxon>
        <taxon>Spiralia</taxon>
        <taxon>Lophotrochozoa</taxon>
        <taxon>Annelida</taxon>
        <taxon>Polychaeta</taxon>
        <taxon>Sedentaria</taxon>
        <taxon>Canalipalpata</taxon>
        <taxon>Terebellida</taxon>
        <taxon>Terebelliformia</taxon>
        <taxon>Alvinellidae</taxon>
        <taxon>Paralvinella</taxon>
    </lineage>
</organism>
<feature type="transmembrane region" description="Helical" evidence="2">
    <location>
        <begin position="642"/>
        <end position="665"/>
    </location>
</feature>
<keyword evidence="2" id="KW-1133">Transmembrane helix</keyword>
<gene>
    <name evidence="3" type="ORF">LSH36_156g13005</name>
</gene>
<feature type="transmembrane region" description="Helical" evidence="2">
    <location>
        <begin position="692"/>
        <end position="717"/>
    </location>
</feature>
<dbReference type="AlphaFoldDB" id="A0AAD9JTR4"/>
<keyword evidence="2" id="KW-0812">Transmembrane</keyword>
<feature type="region of interest" description="Disordered" evidence="1">
    <location>
        <begin position="793"/>
        <end position="813"/>
    </location>
</feature>
<feature type="transmembrane region" description="Helical" evidence="2">
    <location>
        <begin position="937"/>
        <end position="962"/>
    </location>
</feature>
<protein>
    <recommendedName>
        <fullName evidence="5">Right handed beta helix domain-containing protein</fullName>
    </recommendedName>
</protein>
<dbReference type="InterPro" id="IPR011050">
    <property type="entry name" value="Pectin_lyase_fold/virulence"/>
</dbReference>
<evidence type="ECO:0000313" key="3">
    <source>
        <dbReference type="EMBL" id="KAK2159244.1"/>
    </source>
</evidence>
<feature type="region of interest" description="Disordered" evidence="1">
    <location>
        <begin position="483"/>
        <end position="566"/>
    </location>
</feature>
<keyword evidence="2" id="KW-0472">Membrane</keyword>
<dbReference type="PANTHER" id="PTHR11319">
    <property type="entry name" value="G PROTEIN-COUPLED RECEPTOR-RELATED"/>
    <property type="match status" value="1"/>
</dbReference>
<dbReference type="SUPFAM" id="SSF51126">
    <property type="entry name" value="Pectin lyase-like"/>
    <property type="match status" value="1"/>
</dbReference>
<accession>A0AAD9JTR4</accession>
<evidence type="ECO:0008006" key="5">
    <source>
        <dbReference type="Google" id="ProtNLM"/>
    </source>
</evidence>
<proteinExistence type="predicted"/>
<evidence type="ECO:0000256" key="1">
    <source>
        <dbReference type="SAM" id="MobiDB-lite"/>
    </source>
</evidence>
<reference evidence="3" key="1">
    <citation type="journal article" date="2023" name="Mol. Biol. Evol.">
        <title>Third-Generation Sequencing Reveals the Adaptive Role of the Epigenome in Three Deep-Sea Polychaetes.</title>
        <authorList>
            <person name="Perez M."/>
            <person name="Aroh O."/>
            <person name="Sun Y."/>
            <person name="Lan Y."/>
            <person name="Juniper S.K."/>
            <person name="Young C.R."/>
            <person name="Angers B."/>
            <person name="Qian P.Y."/>
        </authorList>
    </citation>
    <scope>NUCLEOTIDE SEQUENCE</scope>
    <source>
        <strain evidence="3">P08H-3</strain>
    </source>
</reference>
<feature type="transmembrane region" description="Helical" evidence="2">
    <location>
        <begin position="738"/>
        <end position="759"/>
    </location>
</feature>
<comment type="caution">
    <text evidence="3">The sequence shown here is derived from an EMBL/GenBank/DDBJ whole genome shotgun (WGS) entry which is preliminary data.</text>
</comment>
<evidence type="ECO:0000313" key="4">
    <source>
        <dbReference type="Proteomes" id="UP001208570"/>
    </source>
</evidence>
<feature type="transmembrane region" description="Helical" evidence="2">
    <location>
        <begin position="836"/>
        <end position="854"/>
    </location>
</feature>
<feature type="transmembrane region" description="Helical" evidence="2">
    <location>
        <begin position="860"/>
        <end position="878"/>
    </location>
</feature>
<dbReference type="PANTHER" id="PTHR11319:SF35">
    <property type="entry name" value="OUTER MEMBRANE PROTEIN PMPC-RELATED"/>
    <property type="match status" value="1"/>
</dbReference>
<keyword evidence="4" id="KW-1185">Reference proteome</keyword>
<dbReference type="Proteomes" id="UP001208570">
    <property type="component" value="Unassembled WGS sequence"/>
</dbReference>